<proteinExistence type="inferred from homology"/>
<evidence type="ECO:0000256" key="1">
    <source>
        <dbReference type="ARBA" id="ARBA00009713"/>
    </source>
</evidence>
<evidence type="ECO:0000313" key="7">
    <source>
        <dbReference type="EMBL" id="KAH7354387.1"/>
    </source>
</evidence>
<dbReference type="PANTHER" id="PTHR16453">
    <property type="entry name" value="WD40 DOMAIN-CONTAINING PROTEIN MIO FAMILY MEMBER"/>
    <property type="match status" value="1"/>
</dbReference>
<name>A0A8K0T728_9PEZI</name>
<dbReference type="InterPro" id="IPR049092">
    <property type="entry name" value="MIOS_a-sol"/>
</dbReference>
<evidence type="ECO:0000256" key="3">
    <source>
        <dbReference type="ARBA" id="ARBA00022737"/>
    </source>
</evidence>
<comment type="similarity">
    <text evidence="1">Belongs to the WD repeat mio family.</text>
</comment>
<dbReference type="SUPFAM" id="SSF50978">
    <property type="entry name" value="WD40 repeat-like"/>
    <property type="match status" value="1"/>
</dbReference>
<evidence type="ECO:0000256" key="4">
    <source>
        <dbReference type="SAM" id="MobiDB-lite"/>
    </source>
</evidence>
<reference evidence="7" key="1">
    <citation type="journal article" date="2021" name="Nat. Commun.">
        <title>Genetic determinants of endophytism in the Arabidopsis root mycobiome.</title>
        <authorList>
            <person name="Mesny F."/>
            <person name="Miyauchi S."/>
            <person name="Thiergart T."/>
            <person name="Pickel B."/>
            <person name="Atanasova L."/>
            <person name="Karlsson M."/>
            <person name="Huettel B."/>
            <person name="Barry K.W."/>
            <person name="Haridas S."/>
            <person name="Chen C."/>
            <person name="Bauer D."/>
            <person name="Andreopoulos W."/>
            <person name="Pangilinan J."/>
            <person name="LaButti K."/>
            <person name="Riley R."/>
            <person name="Lipzen A."/>
            <person name="Clum A."/>
            <person name="Drula E."/>
            <person name="Henrissat B."/>
            <person name="Kohler A."/>
            <person name="Grigoriev I.V."/>
            <person name="Martin F.M."/>
            <person name="Hacquard S."/>
        </authorList>
    </citation>
    <scope>NUCLEOTIDE SEQUENCE</scope>
    <source>
        <strain evidence="7">MPI-CAGE-AT-0016</strain>
    </source>
</reference>
<dbReference type="InterPro" id="IPR031488">
    <property type="entry name" value="Zn_ribbon_mio"/>
</dbReference>
<dbReference type="InterPro" id="IPR037593">
    <property type="entry name" value="MIOS/Sea4"/>
</dbReference>
<dbReference type="Proteomes" id="UP000813385">
    <property type="component" value="Unassembled WGS sequence"/>
</dbReference>
<comment type="caution">
    <text evidence="7">The sequence shown here is derived from an EMBL/GenBank/DDBJ whole genome shotgun (WGS) entry which is preliminary data.</text>
</comment>
<keyword evidence="8" id="KW-1185">Reference proteome</keyword>
<dbReference type="OrthoDB" id="341486at2759"/>
<feature type="domain" description="MIOS-like alpha-solenoid" evidence="6">
    <location>
        <begin position="554"/>
        <end position="790"/>
    </location>
</feature>
<accession>A0A8K0T728</accession>
<dbReference type="InterPro" id="IPR036322">
    <property type="entry name" value="WD40_repeat_dom_sf"/>
</dbReference>
<evidence type="ECO:0000313" key="8">
    <source>
        <dbReference type="Proteomes" id="UP000813385"/>
    </source>
</evidence>
<dbReference type="FunFam" id="2.130.10.10:FF:001167">
    <property type="entry name" value="Uncharacterized protein"/>
    <property type="match status" value="1"/>
</dbReference>
<protein>
    <submittedName>
        <fullName evidence="7">WD repeat-containing protein</fullName>
    </submittedName>
</protein>
<dbReference type="Gene3D" id="2.130.10.10">
    <property type="entry name" value="YVTN repeat-like/Quinoprotein amine dehydrogenase"/>
    <property type="match status" value="1"/>
</dbReference>
<dbReference type="PANTHER" id="PTHR16453:SF9">
    <property type="entry name" value="GATOR COMPLEX PROTEIN MIOS"/>
    <property type="match status" value="1"/>
</dbReference>
<evidence type="ECO:0000259" key="6">
    <source>
        <dbReference type="Pfam" id="PF21719"/>
    </source>
</evidence>
<gene>
    <name evidence="7" type="ORF">B0T11DRAFT_288552</name>
</gene>
<feature type="domain" description="GATOR2 complex protein MIO zinc-ribbon like" evidence="5">
    <location>
        <begin position="955"/>
        <end position="1033"/>
    </location>
</feature>
<dbReference type="AlphaFoldDB" id="A0A8K0T728"/>
<keyword evidence="2" id="KW-0853">WD repeat</keyword>
<evidence type="ECO:0000259" key="5">
    <source>
        <dbReference type="Pfam" id="PF17034"/>
    </source>
</evidence>
<feature type="region of interest" description="Disordered" evidence="4">
    <location>
        <begin position="457"/>
        <end position="476"/>
    </location>
</feature>
<evidence type="ECO:0000256" key="2">
    <source>
        <dbReference type="ARBA" id="ARBA00022574"/>
    </source>
</evidence>
<dbReference type="Pfam" id="PF21719">
    <property type="entry name" value="MIOS_a-sol"/>
    <property type="match status" value="1"/>
</dbReference>
<dbReference type="GO" id="GO:1904263">
    <property type="term" value="P:positive regulation of TORC1 signaling"/>
    <property type="evidence" value="ECO:0007669"/>
    <property type="project" value="TreeGrafter"/>
</dbReference>
<keyword evidence="3" id="KW-0677">Repeat</keyword>
<sequence length="1042" mass="115588">MDRPEPGLIKWSPIPGHDRFIHLNLQRRIVQLYEPTGLAQAGRFDHRLVSKHDDFPALTTYDWSPSVPGLVAVGGQNGGVNLLRMDDNSNDYIELGLKMTRTCQAVAFNSQGLLAVGLDRVRLDQSLHIWDVNRLASVDKSTKGFGKDFADFTDPTHRLESSASISSIKFFDDSPQTLIIGVKGLGLRSHDLRDHANSVRLQYSTKCNNNLSIDFLDQNYFASSALDQPGVFVWDRRATGRAVASSAYLAAVDEEDISWGGALCMYDAVDMDEPSLSDSKHSMVRSLRYCRDRRGQLGVLTRTGQLKVMQTTKEITSPELQLAGSPELVQLQTSHEMDVHFADPGRRNERIVSFDWITMGTPSLQPRLLVLRANGAFEILEQPSYTSDHLYKLSSWQAPYRGLDEGSAYHGLMDFEPSQASGIYGPLLVEQALNGVPLFGEQKADVQTVVEETLHGRPSAADVHTSRPVNPHVPAGAVRGKKIGEKLRALREMLIRGGASGRGGIAAALAKTSLSESGPVSCRELHESLLSILPQAKDLPPDVQSDVDNAMLLRAKEKYLFEPSVNRSVVSDDLWLKYIWDWIADSEDAAADSSMKNHPLDLTYMGVAAIWENDLGQKPSSRLPEGVTNPEAIVWERCIGSICKKRRLPKYQGVATKRPFHRQLCLDICTWGESTRHEPDDSASTHSGEYPSSRHTMATARALFRGDMETAVQILKKASADHPELLFLSLALQLIGRGKRLTKESLDFDDAAASKTDPYLRAISSLIATGDWTAIANQKSLPLSDRAYVAVRNFDDERLSKWLEEQVATAVESGDIEGIVLTGITDKLVDIFAAYVGKFNDFQTATLVMSICAPRYIDDFRCLAWRNAYRAYLQRHKAFFLRTKFEVESTKKSKREEQGKPTIKPPSRQIALRCVYCDAETTLPAAGGNGGSGTMTPGGTDRRNPLMAASANAGISCPNCGRHLPRCIVCLEVVGIPRSDRPEAAEDMDTRKAARFPTFCLKCEHVLHLDHARQWFARHVECPVPECRCRCNARANPELNYH</sequence>
<dbReference type="Pfam" id="PF17034">
    <property type="entry name" value="zinc_ribbon_16"/>
    <property type="match status" value="1"/>
</dbReference>
<dbReference type="InterPro" id="IPR015943">
    <property type="entry name" value="WD40/YVTN_repeat-like_dom_sf"/>
</dbReference>
<dbReference type="EMBL" id="JAGPXD010000005">
    <property type="protein sequence ID" value="KAH7354387.1"/>
    <property type="molecule type" value="Genomic_DNA"/>
</dbReference>
<organism evidence="7 8">
    <name type="scientific">Plectosphaerella cucumerina</name>
    <dbReference type="NCBI Taxonomy" id="40658"/>
    <lineage>
        <taxon>Eukaryota</taxon>
        <taxon>Fungi</taxon>
        <taxon>Dikarya</taxon>
        <taxon>Ascomycota</taxon>
        <taxon>Pezizomycotina</taxon>
        <taxon>Sordariomycetes</taxon>
        <taxon>Hypocreomycetidae</taxon>
        <taxon>Glomerellales</taxon>
        <taxon>Plectosphaerellaceae</taxon>
        <taxon>Plectosphaerella</taxon>
    </lineage>
</organism>
<dbReference type="GO" id="GO:0005737">
    <property type="term" value="C:cytoplasm"/>
    <property type="evidence" value="ECO:0007669"/>
    <property type="project" value="TreeGrafter"/>
</dbReference>